<reference evidence="2 3" key="1">
    <citation type="submission" date="2023-01" db="EMBL/GenBank/DDBJ databases">
        <authorList>
            <person name="Whitehead M."/>
        </authorList>
    </citation>
    <scope>NUCLEOTIDE SEQUENCE [LARGE SCALE GENOMIC DNA]</scope>
</reference>
<evidence type="ECO:0000313" key="3">
    <source>
        <dbReference type="Proteomes" id="UP001160148"/>
    </source>
</evidence>
<feature type="region of interest" description="Disordered" evidence="1">
    <location>
        <begin position="1"/>
        <end position="24"/>
    </location>
</feature>
<organism evidence="2 3">
    <name type="scientific">Macrosiphum euphorbiae</name>
    <name type="common">potato aphid</name>
    <dbReference type="NCBI Taxonomy" id="13131"/>
    <lineage>
        <taxon>Eukaryota</taxon>
        <taxon>Metazoa</taxon>
        <taxon>Ecdysozoa</taxon>
        <taxon>Arthropoda</taxon>
        <taxon>Hexapoda</taxon>
        <taxon>Insecta</taxon>
        <taxon>Pterygota</taxon>
        <taxon>Neoptera</taxon>
        <taxon>Paraneoptera</taxon>
        <taxon>Hemiptera</taxon>
        <taxon>Sternorrhyncha</taxon>
        <taxon>Aphidomorpha</taxon>
        <taxon>Aphidoidea</taxon>
        <taxon>Aphididae</taxon>
        <taxon>Macrosiphini</taxon>
        <taxon>Macrosiphum</taxon>
    </lineage>
</organism>
<evidence type="ECO:0008006" key="4">
    <source>
        <dbReference type="Google" id="ProtNLM"/>
    </source>
</evidence>
<dbReference type="Proteomes" id="UP001160148">
    <property type="component" value="Unassembled WGS sequence"/>
</dbReference>
<dbReference type="AlphaFoldDB" id="A0AAV0XSL6"/>
<proteinExistence type="predicted"/>
<accession>A0AAV0XSL6</accession>
<dbReference type="EMBL" id="CARXXK010000460">
    <property type="protein sequence ID" value="CAI6370659.1"/>
    <property type="molecule type" value="Genomic_DNA"/>
</dbReference>
<evidence type="ECO:0000313" key="2">
    <source>
        <dbReference type="EMBL" id="CAI6370659.1"/>
    </source>
</evidence>
<sequence length="111" mass="12244">MKRFLAGTSMNNINDSKKSKSVSTSSDLAELAVDDPGHFDEARAPPTEIDGIEQIKHTTHLSNHYLFYCKLYDIVSNIGTKLTAKCVLCLKPIQGQNNSSGNFLSHIKVSF</sequence>
<name>A0AAV0XSL6_9HEMI</name>
<protein>
    <recommendedName>
        <fullName evidence="4">BED-type domain-containing protein</fullName>
    </recommendedName>
</protein>
<gene>
    <name evidence="2" type="ORF">MEUPH1_LOCUS24762</name>
</gene>
<comment type="caution">
    <text evidence="2">The sequence shown here is derived from an EMBL/GenBank/DDBJ whole genome shotgun (WGS) entry which is preliminary data.</text>
</comment>
<keyword evidence="3" id="KW-1185">Reference proteome</keyword>
<evidence type="ECO:0000256" key="1">
    <source>
        <dbReference type="SAM" id="MobiDB-lite"/>
    </source>
</evidence>